<gene>
    <name evidence="1" type="ORF">SRABI133_02971</name>
</gene>
<name>A0A9W4L1N1_9BACI</name>
<comment type="caution">
    <text evidence="1">The sequence shown here is derived from an EMBL/GenBank/DDBJ whole genome shotgun (WGS) entry which is preliminary data.</text>
</comment>
<proteinExistence type="predicted"/>
<accession>A0A9W4L1N1</accession>
<dbReference type="Proteomes" id="UP000789326">
    <property type="component" value="Unassembled WGS sequence"/>
</dbReference>
<evidence type="ECO:0000313" key="2">
    <source>
        <dbReference type="Proteomes" id="UP000789326"/>
    </source>
</evidence>
<reference evidence="1" key="1">
    <citation type="submission" date="2021-11" db="EMBL/GenBank/DDBJ databases">
        <authorList>
            <person name="Bulgarelli D."/>
        </authorList>
    </citation>
    <scope>NUCLEOTIDE SEQUENCE</scope>
    <source>
        <strain evidence="1">Bi133</strain>
    </source>
</reference>
<evidence type="ECO:0000313" key="1">
    <source>
        <dbReference type="EMBL" id="CAH0244683.1"/>
    </source>
</evidence>
<organism evidence="1 2">
    <name type="scientific">Peribacillus simplex</name>
    <dbReference type="NCBI Taxonomy" id="1478"/>
    <lineage>
        <taxon>Bacteria</taxon>
        <taxon>Bacillati</taxon>
        <taxon>Bacillota</taxon>
        <taxon>Bacilli</taxon>
        <taxon>Bacillales</taxon>
        <taxon>Bacillaceae</taxon>
        <taxon>Peribacillus</taxon>
    </lineage>
</organism>
<sequence>MGKVLLVGKGKLFKSVKESIGATHTDTSNVETLDYDEEWFKPTRNLKECDGEMVHKSEQDNCVYLFPNSLFDGINLVRIFSEFKSYRLFVVTHDHQYSSLYKKMGADFVIFSKPECYSYNWLLTCGT</sequence>
<protein>
    <submittedName>
        <fullName evidence="1">Uncharacterized protein</fullName>
    </submittedName>
</protein>
<dbReference type="RefSeq" id="WP_230302536.1">
    <property type="nucleotide sequence ID" value="NZ_CAKKMG010000042.1"/>
</dbReference>
<dbReference type="EMBL" id="CAKKMG010000042">
    <property type="protein sequence ID" value="CAH0244683.1"/>
    <property type="molecule type" value="Genomic_DNA"/>
</dbReference>
<dbReference type="AlphaFoldDB" id="A0A9W4L1N1"/>